<feature type="transmembrane region" description="Helical" evidence="7">
    <location>
        <begin position="16"/>
        <end position="35"/>
    </location>
</feature>
<dbReference type="CDD" id="cd06261">
    <property type="entry name" value="TM_PBP2"/>
    <property type="match status" value="1"/>
</dbReference>
<keyword evidence="5 7" id="KW-1133">Transmembrane helix</keyword>
<dbReference type="AlphaFoldDB" id="A0A2N5ZB98"/>
<proteinExistence type="inferred from homology"/>
<evidence type="ECO:0000256" key="5">
    <source>
        <dbReference type="ARBA" id="ARBA00022989"/>
    </source>
</evidence>
<dbReference type="InterPro" id="IPR000515">
    <property type="entry name" value="MetI-like"/>
</dbReference>
<dbReference type="InterPro" id="IPR035906">
    <property type="entry name" value="MetI-like_sf"/>
</dbReference>
<accession>A0A2N5ZB98</accession>
<keyword evidence="3" id="KW-1003">Cell membrane</keyword>
<feature type="transmembrane region" description="Helical" evidence="7">
    <location>
        <begin position="248"/>
        <end position="270"/>
    </location>
</feature>
<dbReference type="GO" id="GO:0005886">
    <property type="term" value="C:plasma membrane"/>
    <property type="evidence" value="ECO:0007669"/>
    <property type="project" value="UniProtKB-SubCell"/>
</dbReference>
<evidence type="ECO:0000256" key="6">
    <source>
        <dbReference type="ARBA" id="ARBA00023136"/>
    </source>
</evidence>
<evidence type="ECO:0000259" key="8">
    <source>
        <dbReference type="PROSITE" id="PS50928"/>
    </source>
</evidence>
<evidence type="ECO:0000313" key="10">
    <source>
        <dbReference type="Proteomes" id="UP000234857"/>
    </source>
</evidence>
<comment type="subcellular location">
    <subcellularLocation>
        <location evidence="1 7">Cell membrane</location>
        <topology evidence="1 7">Multi-pass membrane protein</topology>
    </subcellularLocation>
</comment>
<name>A0A2N5ZB98_MUIH1</name>
<feature type="transmembrane region" description="Helical" evidence="7">
    <location>
        <begin position="194"/>
        <end position="213"/>
    </location>
</feature>
<reference evidence="9 10" key="1">
    <citation type="submission" date="2017-11" db="EMBL/GenBank/DDBJ databases">
        <title>Genome-resolved metagenomics identifies genetic mobility, metabolic interactions, and unexpected diversity in perchlorate-reducing communities.</title>
        <authorList>
            <person name="Barnum T.P."/>
            <person name="Figueroa I.A."/>
            <person name="Carlstrom C.I."/>
            <person name="Lucas L.N."/>
            <person name="Engelbrektson A.L."/>
            <person name="Coates J.D."/>
        </authorList>
    </citation>
    <scope>NUCLEOTIDE SEQUENCE [LARGE SCALE GENOMIC DNA]</scope>
    <source>
        <strain evidence="9">BM706</strain>
    </source>
</reference>
<dbReference type="EMBL" id="PKTG01000125">
    <property type="protein sequence ID" value="PLX15930.1"/>
    <property type="molecule type" value="Genomic_DNA"/>
</dbReference>
<evidence type="ECO:0000256" key="4">
    <source>
        <dbReference type="ARBA" id="ARBA00022692"/>
    </source>
</evidence>
<dbReference type="PROSITE" id="PS50928">
    <property type="entry name" value="ABC_TM1"/>
    <property type="match status" value="1"/>
</dbReference>
<evidence type="ECO:0000256" key="7">
    <source>
        <dbReference type="RuleBase" id="RU363032"/>
    </source>
</evidence>
<evidence type="ECO:0000256" key="2">
    <source>
        <dbReference type="ARBA" id="ARBA00022448"/>
    </source>
</evidence>
<keyword evidence="6 7" id="KW-0472">Membrane</keyword>
<dbReference type="Gene3D" id="1.10.3720.10">
    <property type="entry name" value="MetI-like"/>
    <property type="match status" value="1"/>
</dbReference>
<feature type="transmembrane region" description="Helical" evidence="7">
    <location>
        <begin position="99"/>
        <end position="118"/>
    </location>
</feature>
<feature type="transmembrane region" description="Helical" evidence="7">
    <location>
        <begin position="290"/>
        <end position="307"/>
    </location>
</feature>
<protein>
    <submittedName>
        <fullName evidence="9">Diguanylate cyclase</fullName>
    </submittedName>
</protein>
<evidence type="ECO:0000256" key="3">
    <source>
        <dbReference type="ARBA" id="ARBA00022475"/>
    </source>
</evidence>
<dbReference type="SUPFAM" id="SSF161098">
    <property type="entry name" value="MetI-like"/>
    <property type="match status" value="1"/>
</dbReference>
<dbReference type="Proteomes" id="UP000234857">
    <property type="component" value="Unassembled WGS sequence"/>
</dbReference>
<sequence>MDSKGQVRNYILKKSLFIIPTIIGITFIIFFLINISPPKDGAIRLLISNKISNMHDIIWQYFHWLKNISHLDFGRSLRDGRDVFEKITERLPATLELNVAALIFTIIIGIPIGILQAYKLNSKTDKALTFITFFFYSIPAFWLGLILVILLGVILPDLTNGFGLPTSGRRSLMLILNPDNYNSFDIFIDRLRHIILPAFTYSIINIATIARYVRSNMASVLKEDYIKTARSKGLSTTKVLYKHALRNSLISTITFIAFLIPNIIGSSFIIEVVFSWPGIGRLGYHSIFSRDYPVVMAIGFIIAILTLV</sequence>
<keyword evidence="4 7" id="KW-0812">Transmembrane</keyword>
<dbReference type="Pfam" id="PF00528">
    <property type="entry name" value="BPD_transp_1"/>
    <property type="match status" value="1"/>
</dbReference>
<evidence type="ECO:0000256" key="1">
    <source>
        <dbReference type="ARBA" id="ARBA00004651"/>
    </source>
</evidence>
<comment type="caution">
    <text evidence="9">The sequence shown here is derived from an EMBL/GenBank/DDBJ whole genome shotgun (WGS) entry which is preliminary data.</text>
</comment>
<feature type="domain" description="ABC transmembrane type-1" evidence="8">
    <location>
        <begin position="91"/>
        <end position="308"/>
    </location>
</feature>
<evidence type="ECO:0000313" key="9">
    <source>
        <dbReference type="EMBL" id="PLX15930.1"/>
    </source>
</evidence>
<dbReference type="PANTHER" id="PTHR43163">
    <property type="entry name" value="DIPEPTIDE TRANSPORT SYSTEM PERMEASE PROTEIN DPPB-RELATED"/>
    <property type="match status" value="1"/>
</dbReference>
<gene>
    <name evidence="9" type="ORF">C0601_11770</name>
</gene>
<keyword evidence="2 7" id="KW-0813">Transport</keyword>
<dbReference type="GO" id="GO:0055085">
    <property type="term" value="P:transmembrane transport"/>
    <property type="evidence" value="ECO:0007669"/>
    <property type="project" value="InterPro"/>
</dbReference>
<feature type="transmembrane region" description="Helical" evidence="7">
    <location>
        <begin position="130"/>
        <end position="155"/>
    </location>
</feature>
<organism evidence="9 10">
    <name type="scientific">Muiribacterium halophilum</name>
    <dbReference type="NCBI Taxonomy" id="2053465"/>
    <lineage>
        <taxon>Bacteria</taxon>
        <taxon>Candidatus Muiribacteriota</taxon>
        <taxon>Candidatus Muiribacteriia</taxon>
        <taxon>Candidatus Muiribacteriales</taxon>
        <taxon>Candidatus Muiribacteriaceae</taxon>
        <taxon>Candidatus Muiribacterium</taxon>
    </lineage>
</organism>
<comment type="similarity">
    <text evidence="7">Belongs to the binding-protein-dependent transport system permease family.</text>
</comment>
<dbReference type="PANTHER" id="PTHR43163:SF6">
    <property type="entry name" value="DIPEPTIDE TRANSPORT SYSTEM PERMEASE PROTEIN DPPB-RELATED"/>
    <property type="match status" value="1"/>
</dbReference>